<evidence type="ECO:0000313" key="1">
    <source>
        <dbReference type="EMBL" id="KAK7000977.1"/>
    </source>
</evidence>
<name>A0AAW0A5A1_9AGAR</name>
<sequence length="65" mass="7228">MSLHAGTGKYSFDLLHLSPPSPAHLAYLFSMLTTDVQRNQNHPATILDQTPSLVILFELSAYFLP</sequence>
<keyword evidence="2" id="KW-1185">Reference proteome</keyword>
<reference evidence="1 2" key="1">
    <citation type="journal article" date="2024" name="J Genomics">
        <title>Draft genome sequencing and assembly of Favolaschia claudopus CIRM-BRFM 2984 isolated from oak limbs.</title>
        <authorList>
            <person name="Navarro D."/>
            <person name="Drula E."/>
            <person name="Chaduli D."/>
            <person name="Cazenave R."/>
            <person name="Ahrendt S."/>
            <person name="Wang J."/>
            <person name="Lipzen A."/>
            <person name="Daum C."/>
            <person name="Barry K."/>
            <person name="Grigoriev I.V."/>
            <person name="Favel A."/>
            <person name="Rosso M.N."/>
            <person name="Martin F."/>
        </authorList>
    </citation>
    <scope>NUCLEOTIDE SEQUENCE [LARGE SCALE GENOMIC DNA]</scope>
    <source>
        <strain evidence="1 2">CIRM-BRFM 2984</strain>
    </source>
</reference>
<evidence type="ECO:0000313" key="2">
    <source>
        <dbReference type="Proteomes" id="UP001362999"/>
    </source>
</evidence>
<organism evidence="1 2">
    <name type="scientific">Favolaschia claudopus</name>
    <dbReference type="NCBI Taxonomy" id="2862362"/>
    <lineage>
        <taxon>Eukaryota</taxon>
        <taxon>Fungi</taxon>
        <taxon>Dikarya</taxon>
        <taxon>Basidiomycota</taxon>
        <taxon>Agaricomycotina</taxon>
        <taxon>Agaricomycetes</taxon>
        <taxon>Agaricomycetidae</taxon>
        <taxon>Agaricales</taxon>
        <taxon>Marasmiineae</taxon>
        <taxon>Mycenaceae</taxon>
        <taxon>Favolaschia</taxon>
    </lineage>
</organism>
<gene>
    <name evidence="1" type="ORF">R3P38DRAFT_3050565</name>
</gene>
<protein>
    <submittedName>
        <fullName evidence="1">Uncharacterized protein</fullName>
    </submittedName>
</protein>
<dbReference type="EMBL" id="JAWWNJ010000085">
    <property type="protein sequence ID" value="KAK7000977.1"/>
    <property type="molecule type" value="Genomic_DNA"/>
</dbReference>
<dbReference type="AlphaFoldDB" id="A0AAW0A5A1"/>
<accession>A0AAW0A5A1</accession>
<comment type="caution">
    <text evidence="1">The sequence shown here is derived from an EMBL/GenBank/DDBJ whole genome shotgun (WGS) entry which is preliminary data.</text>
</comment>
<proteinExistence type="predicted"/>
<dbReference type="Proteomes" id="UP001362999">
    <property type="component" value="Unassembled WGS sequence"/>
</dbReference>